<dbReference type="InterPro" id="IPR029146">
    <property type="entry name" value="Ten1_animal_plant"/>
</dbReference>
<keyword evidence="2" id="KW-1185">Reference proteome</keyword>
<reference evidence="1 2" key="1">
    <citation type="submission" date="2020-01" db="EMBL/GenBank/DDBJ databases">
        <authorList>
            <person name="Gupta K D."/>
        </authorList>
    </citation>
    <scope>NUCLEOTIDE SEQUENCE [LARGE SCALE GENOMIC DNA]</scope>
</reference>
<comment type="caution">
    <text evidence="1">The sequence shown here is derived from an EMBL/GenBank/DDBJ whole genome shotgun (WGS) entry which is preliminary data.</text>
</comment>
<protein>
    <submittedName>
        <fullName evidence="1">Uncharacterized protein</fullName>
    </submittedName>
</protein>
<name>A0A8S0XK48_CYCAE</name>
<evidence type="ECO:0000313" key="1">
    <source>
        <dbReference type="EMBL" id="CAA7259066.1"/>
    </source>
</evidence>
<gene>
    <name evidence="1" type="ORF">AAE3_LOCUS1294</name>
</gene>
<dbReference type="Gene3D" id="2.40.50.140">
    <property type="entry name" value="Nucleic acid-binding proteins"/>
    <property type="match status" value="1"/>
</dbReference>
<proteinExistence type="predicted"/>
<organism evidence="1 2">
    <name type="scientific">Cyclocybe aegerita</name>
    <name type="common">Black poplar mushroom</name>
    <name type="synonym">Agrocybe aegerita</name>
    <dbReference type="NCBI Taxonomy" id="1973307"/>
    <lineage>
        <taxon>Eukaryota</taxon>
        <taxon>Fungi</taxon>
        <taxon>Dikarya</taxon>
        <taxon>Basidiomycota</taxon>
        <taxon>Agaricomycotina</taxon>
        <taxon>Agaricomycetes</taxon>
        <taxon>Agaricomycetidae</taxon>
        <taxon>Agaricales</taxon>
        <taxon>Agaricineae</taxon>
        <taxon>Bolbitiaceae</taxon>
        <taxon>Cyclocybe</taxon>
    </lineage>
</organism>
<dbReference type="Pfam" id="PF15490">
    <property type="entry name" value="Ten1_2"/>
    <property type="match status" value="1"/>
</dbReference>
<dbReference type="InterPro" id="IPR012340">
    <property type="entry name" value="NA-bd_OB-fold"/>
</dbReference>
<dbReference type="EMBL" id="CACVBS010000013">
    <property type="protein sequence ID" value="CAA7259066.1"/>
    <property type="molecule type" value="Genomic_DNA"/>
</dbReference>
<accession>A0A8S0XK48</accession>
<sequence>MPQQTDSAARTRLCRITKDLKGQKVRVAGRVLTYDVATGLIILIDEEHALLVDVSLALDSQSREWVPERLSTIMVIGDLERTDDPLTAPPMPTRSPALKMDRRHVLRAILVVPSPDLDLSLWNAVLKEDEEEKEV</sequence>
<dbReference type="AlphaFoldDB" id="A0A8S0XK48"/>
<dbReference type="GO" id="GO:1990879">
    <property type="term" value="C:CST complex"/>
    <property type="evidence" value="ECO:0007669"/>
    <property type="project" value="InterPro"/>
</dbReference>
<evidence type="ECO:0000313" key="2">
    <source>
        <dbReference type="Proteomes" id="UP000467700"/>
    </source>
</evidence>
<dbReference type="GO" id="GO:0003697">
    <property type="term" value="F:single-stranded DNA binding"/>
    <property type="evidence" value="ECO:0007669"/>
    <property type="project" value="InterPro"/>
</dbReference>
<dbReference type="Proteomes" id="UP000467700">
    <property type="component" value="Unassembled WGS sequence"/>
</dbReference>
<dbReference type="OrthoDB" id="3258172at2759"/>